<feature type="transmembrane region" description="Helical" evidence="9">
    <location>
        <begin position="75"/>
        <end position="99"/>
    </location>
</feature>
<comment type="subcellular location">
    <subcellularLocation>
        <location evidence="1">Membrane</location>
        <topology evidence="1">Multi-pass membrane protein</topology>
    </subcellularLocation>
</comment>
<feature type="compositionally biased region" description="Basic and acidic residues" evidence="8">
    <location>
        <begin position="485"/>
        <end position="520"/>
    </location>
</feature>
<feature type="coiled-coil region" evidence="7">
    <location>
        <begin position="570"/>
        <end position="629"/>
    </location>
</feature>
<evidence type="ECO:0000256" key="6">
    <source>
        <dbReference type="ARBA" id="ARBA00023136"/>
    </source>
</evidence>
<feature type="transmembrane region" description="Helical" evidence="9">
    <location>
        <begin position="7"/>
        <end position="25"/>
    </location>
</feature>
<dbReference type="InterPro" id="IPR013057">
    <property type="entry name" value="AA_transpt_TM"/>
</dbReference>
<proteinExistence type="predicted"/>
<evidence type="ECO:0000256" key="2">
    <source>
        <dbReference type="ARBA" id="ARBA00022448"/>
    </source>
</evidence>
<dbReference type="Pfam" id="PF01490">
    <property type="entry name" value="Aa_trans"/>
    <property type="match status" value="1"/>
</dbReference>
<keyword evidence="12" id="KW-1185">Reference proteome</keyword>
<feature type="transmembrane region" description="Helical" evidence="9">
    <location>
        <begin position="145"/>
        <end position="165"/>
    </location>
</feature>
<feature type="compositionally biased region" description="Basic and acidic residues" evidence="8">
    <location>
        <begin position="466"/>
        <end position="478"/>
    </location>
</feature>
<evidence type="ECO:0000256" key="8">
    <source>
        <dbReference type="SAM" id="MobiDB-lite"/>
    </source>
</evidence>
<feature type="domain" description="Amino acid transporter transmembrane" evidence="10">
    <location>
        <begin position="8"/>
        <end position="392"/>
    </location>
</feature>
<feature type="transmembrane region" description="Helical" evidence="9">
    <location>
        <begin position="31"/>
        <end position="54"/>
    </location>
</feature>
<feature type="region of interest" description="Disordered" evidence="8">
    <location>
        <begin position="456"/>
        <end position="562"/>
    </location>
</feature>
<evidence type="ECO:0000313" key="12">
    <source>
        <dbReference type="Proteomes" id="UP001458880"/>
    </source>
</evidence>
<feature type="compositionally biased region" description="Basic and acidic residues" evidence="8">
    <location>
        <begin position="543"/>
        <end position="553"/>
    </location>
</feature>
<evidence type="ECO:0000256" key="9">
    <source>
        <dbReference type="SAM" id="Phobius"/>
    </source>
</evidence>
<evidence type="ECO:0000259" key="10">
    <source>
        <dbReference type="Pfam" id="PF01490"/>
    </source>
</evidence>
<evidence type="ECO:0000256" key="5">
    <source>
        <dbReference type="ARBA" id="ARBA00022989"/>
    </source>
</evidence>
<dbReference type="GO" id="GO:0016020">
    <property type="term" value="C:membrane"/>
    <property type="evidence" value="ECO:0007669"/>
    <property type="project" value="UniProtKB-SubCell"/>
</dbReference>
<keyword evidence="4" id="KW-0029">Amino-acid transport</keyword>
<feature type="transmembrane region" description="Helical" evidence="9">
    <location>
        <begin position="119"/>
        <end position="138"/>
    </location>
</feature>
<feature type="transmembrane region" description="Helical" evidence="9">
    <location>
        <begin position="226"/>
        <end position="247"/>
    </location>
</feature>
<protein>
    <submittedName>
        <fullName evidence="11">Transmembrane amino acid transporter protein</fullName>
    </submittedName>
</protein>
<feature type="transmembrane region" description="Helical" evidence="9">
    <location>
        <begin position="377"/>
        <end position="394"/>
    </location>
</feature>
<keyword evidence="6 9" id="KW-0472">Membrane</keyword>
<keyword evidence="3 9" id="KW-0812">Transmembrane</keyword>
<gene>
    <name evidence="11" type="ORF">QE152_g4575</name>
</gene>
<sequence>MDSHSIHVMTIANSIIGVSIIAMPYCFKQCGIILSIIMLIFSSIISRLSCHFLLKSAIRARLRTFEFLAYHAFGTLGKFIVEIGMIGFLLGTCIAFFVVMGDLGPEIVAEMLGIKNTNALRSGILISLAIFCVLPLGLLRNVDSLHGVCIATIGFYGCLVLKIMAESSYHILTDDWYNKVEYWRTEGALQCIPIFSMALFCQTQLFEIYQAIPNASLDKMNALIRIAVNICTCVYIFVGIFGYIAFSEKAFTGNVLLSLTPSLLTEIIKIGFVLSLAFSFPLIIFPCRASLFSLIYKPTYAMLHDGGAHFIPETKFRTITVFIILISLIIGILIPNIELVLGLVGSTIGVSICVLFPATCFICMVKKNTNERILAQMMLFIGIVVMVLGTYANVNAVDDITLASATEQSDLKSPIVDVQETEDKMLAQIHTTDKLDIPNVKLEGNIVRDDVIKEIRHEPPQPIEPVESKEVKPKDSEKVQVVPVIRKEQPKESELREIRREPPQPVEPEHQINEIKKNESPKLPLEGYSDDKVRNADAPNENIRLDKPSHAKPDGMSNSAADQVDAEAIKKEDKEMNQQAQEDLKNVVQRLDLISEMQKQNQEQQQHIVEQQKKILEEMQQRKDPIQEQAEIDKVHEQKLKAVKEIQAIAKKAIESLVDDPKQVENKVVSHEEVKQKPINLNSSSVIQSPGKINLAPLSYQLGLNNANNDTIIKKISGKNEILLGDGFLPLPLAKSGLLTSSNVNTTSNKTSGPDKNVEKLNISTENVNTDTHKVVPATNILNYNSYQTLKSNNEIENLTGNKSDVFKDQEDNTKGNIDEIKSMRRDILSENETLRNKRDITNLSAKSDDEYCEKNKTDIKETLSKEENKGTVLLTK</sequence>
<evidence type="ECO:0000256" key="1">
    <source>
        <dbReference type="ARBA" id="ARBA00004141"/>
    </source>
</evidence>
<name>A0AAW1N0B9_POPJA</name>
<dbReference type="PANTHER" id="PTHR22950:SF646">
    <property type="entry name" value="SODIUM-COUPLED NEUTRAL AMINO ACID TRANSPORTER 10-RELATED"/>
    <property type="match status" value="1"/>
</dbReference>
<dbReference type="AlphaFoldDB" id="A0AAW1N0B9"/>
<feature type="transmembrane region" description="Helical" evidence="9">
    <location>
        <begin position="267"/>
        <end position="295"/>
    </location>
</feature>
<dbReference type="PANTHER" id="PTHR22950">
    <property type="entry name" value="AMINO ACID TRANSPORTER"/>
    <property type="match status" value="1"/>
</dbReference>
<feature type="transmembrane region" description="Helical" evidence="9">
    <location>
        <begin position="187"/>
        <end position="206"/>
    </location>
</feature>
<keyword evidence="2" id="KW-0813">Transport</keyword>
<keyword evidence="7" id="KW-0175">Coiled coil</keyword>
<evidence type="ECO:0000313" key="11">
    <source>
        <dbReference type="EMBL" id="KAK9751979.1"/>
    </source>
</evidence>
<organism evidence="11 12">
    <name type="scientific">Popillia japonica</name>
    <name type="common">Japanese beetle</name>
    <dbReference type="NCBI Taxonomy" id="7064"/>
    <lineage>
        <taxon>Eukaryota</taxon>
        <taxon>Metazoa</taxon>
        <taxon>Ecdysozoa</taxon>
        <taxon>Arthropoda</taxon>
        <taxon>Hexapoda</taxon>
        <taxon>Insecta</taxon>
        <taxon>Pterygota</taxon>
        <taxon>Neoptera</taxon>
        <taxon>Endopterygota</taxon>
        <taxon>Coleoptera</taxon>
        <taxon>Polyphaga</taxon>
        <taxon>Scarabaeiformia</taxon>
        <taxon>Scarabaeidae</taxon>
        <taxon>Rutelinae</taxon>
        <taxon>Popillia</taxon>
    </lineage>
</organism>
<dbReference type="Proteomes" id="UP001458880">
    <property type="component" value="Unassembled WGS sequence"/>
</dbReference>
<evidence type="ECO:0000256" key="7">
    <source>
        <dbReference type="SAM" id="Coils"/>
    </source>
</evidence>
<comment type="caution">
    <text evidence="11">The sequence shown here is derived from an EMBL/GenBank/DDBJ whole genome shotgun (WGS) entry which is preliminary data.</text>
</comment>
<reference evidence="11 12" key="1">
    <citation type="journal article" date="2024" name="BMC Genomics">
        <title>De novo assembly and annotation of Popillia japonica's genome with initial clues to its potential as an invasive pest.</title>
        <authorList>
            <person name="Cucini C."/>
            <person name="Boschi S."/>
            <person name="Funari R."/>
            <person name="Cardaioli E."/>
            <person name="Iannotti N."/>
            <person name="Marturano G."/>
            <person name="Paoli F."/>
            <person name="Bruttini M."/>
            <person name="Carapelli A."/>
            <person name="Frati F."/>
            <person name="Nardi F."/>
        </authorList>
    </citation>
    <scope>NUCLEOTIDE SEQUENCE [LARGE SCALE GENOMIC DNA]</scope>
    <source>
        <strain evidence="11">DMR45628</strain>
    </source>
</reference>
<dbReference type="EMBL" id="JASPKY010000024">
    <property type="protein sequence ID" value="KAK9751979.1"/>
    <property type="molecule type" value="Genomic_DNA"/>
</dbReference>
<accession>A0AAW1N0B9</accession>
<dbReference type="GO" id="GO:0015179">
    <property type="term" value="F:L-amino acid transmembrane transporter activity"/>
    <property type="evidence" value="ECO:0007669"/>
    <property type="project" value="TreeGrafter"/>
</dbReference>
<evidence type="ECO:0000256" key="4">
    <source>
        <dbReference type="ARBA" id="ARBA00022970"/>
    </source>
</evidence>
<evidence type="ECO:0000256" key="3">
    <source>
        <dbReference type="ARBA" id="ARBA00022692"/>
    </source>
</evidence>
<feature type="transmembrane region" description="Helical" evidence="9">
    <location>
        <begin position="316"/>
        <end position="334"/>
    </location>
</feature>
<keyword evidence="5 9" id="KW-1133">Transmembrane helix</keyword>
<feature type="transmembrane region" description="Helical" evidence="9">
    <location>
        <begin position="340"/>
        <end position="365"/>
    </location>
</feature>